<feature type="region of interest" description="Disordered" evidence="15">
    <location>
        <begin position="961"/>
        <end position="1002"/>
    </location>
</feature>
<evidence type="ECO:0000313" key="17">
    <source>
        <dbReference type="EMBL" id="QMV48160.1"/>
    </source>
</evidence>
<feature type="compositionally biased region" description="Polar residues" evidence="15">
    <location>
        <begin position="1170"/>
        <end position="1184"/>
    </location>
</feature>
<dbReference type="FunFam" id="3.30.200.20:FF:000487">
    <property type="entry name" value="Serine/threonine protein kinase, putative"/>
    <property type="match status" value="1"/>
</dbReference>
<evidence type="ECO:0000259" key="16">
    <source>
        <dbReference type="PROSITE" id="PS50011"/>
    </source>
</evidence>
<feature type="compositionally biased region" description="Low complexity" evidence="15">
    <location>
        <begin position="965"/>
        <end position="976"/>
    </location>
</feature>
<protein>
    <recommendedName>
        <fullName evidence="3">mitogen-activated protein kinase kinase kinase</fullName>
        <ecNumber evidence="3">2.7.11.25</ecNumber>
    </recommendedName>
</protein>
<dbReference type="Pfam" id="PF19039">
    <property type="entry name" value="ASK_PH"/>
    <property type="match status" value="1"/>
</dbReference>
<proteinExistence type="evidence at transcript level"/>
<dbReference type="PROSITE" id="PS00108">
    <property type="entry name" value="PROTEIN_KINASE_ST"/>
    <property type="match status" value="1"/>
</dbReference>
<evidence type="ECO:0000256" key="7">
    <source>
        <dbReference type="ARBA" id="ARBA00022741"/>
    </source>
</evidence>
<dbReference type="Pfam" id="PF00069">
    <property type="entry name" value="Pkinase"/>
    <property type="match status" value="1"/>
</dbReference>
<dbReference type="SMART" id="SM00220">
    <property type="entry name" value="S_TKc"/>
    <property type="match status" value="1"/>
</dbReference>
<feature type="domain" description="Protein kinase" evidence="16">
    <location>
        <begin position="627"/>
        <end position="885"/>
    </location>
</feature>
<dbReference type="Gene3D" id="1.10.510.10">
    <property type="entry name" value="Transferase(Phosphotransferase) domain 1"/>
    <property type="match status" value="1"/>
</dbReference>
<dbReference type="InterPro" id="IPR000719">
    <property type="entry name" value="Prot_kinase_dom"/>
</dbReference>
<dbReference type="PROSITE" id="PS50011">
    <property type="entry name" value="PROTEIN_KINASE_DOM"/>
    <property type="match status" value="1"/>
</dbReference>
<keyword evidence="5" id="KW-0808">Transferase</keyword>
<dbReference type="Pfam" id="PF20309">
    <property type="entry name" value="DRHyd-ASK"/>
    <property type="match status" value="1"/>
</dbReference>
<keyword evidence="10" id="KW-0460">Magnesium</keyword>
<evidence type="ECO:0000256" key="15">
    <source>
        <dbReference type="SAM" id="MobiDB-lite"/>
    </source>
</evidence>
<reference evidence="17" key="1">
    <citation type="submission" date="2019-07" db="EMBL/GenBank/DDBJ databases">
        <authorList>
            <person name="Guo Z."/>
            <person name="Kang S."/>
            <person name="Zhang Y."/>
        </authorList>
    </citation>
    <scope>NUCLEOTIDE SEQUENCE</scope>
    <source>
        <tissue evidence="17">Midgut</tissue>
    </source>
</reference>
<name>A0A8E4JBZ1_PLUXY</name>
<feature type="compositionally biased region" description="Low complexity" evidence="15">
    <location>
        <begin position="985"/>
        <end position="997"/>
    </location>
</feature>
<keyword evidence="4" id="KW-0723">Serine/threonine-protein kinase</keyword>
<accession>A0A8E4JBZ1</accession>
<dbReference type="SUPFAM" id="SSF56112">
    <property type="entry name" value="Protein kinase-like (PK-like)"/>
    <property type="match status" value="1"/>
</dbReference>
<comment type="catalytic activity">
    <reaction evidence="13">
        <text>L-seryl-[protein] + ATP = O-phospho-L-seryl-[protein] + ADP + H(+)</text>
        <dbReference type="Rhea" id="RHEA:17989"/>
        <dbReference type="Rhea" id="RHEA-COMP:9863"/>
        <dbReference type="Rhea" id="RHEA-COMP:11604"/>
        <dbReference type="ChEBI" id="CHEBI:15378"/>
        <dbReference type="ChEBI" id="CHEBI:29999"/>
        <dbReference type="ChEBI" id="CHEBI:30616"/>
        <dbReference type="ChEBI" id="CHEBI:83421"/>
        <dbReference type="ChEBI" id="CHEBI:456216"/>
        <dbReference type="EC" id="2.7.11.25"/>
    </reaction>
</comment>
<evidence type="ECO:0000256" key="13">
    <source>
        <dbReference type="ARBA" id="ARBA00048329"/>
    </source>
</evidence>
<evidence type="ECO:0000256" key="1">
    <source>
        <dbReference type="ARBA" id="ARBA00001946"/>
    </source>
</evidence>
<feature type="binding site" evidence="14">
    <location>
        <position position="656"/>
    </location>
    <ligand>
        <name>ATP</name>
        <dbReference type="ChEBI" id="CHEBI:30616"/>
    </ligand>
</feature>
<dbReference type="PROSITE" id="PS00107">
    <property type="entry name" value="PROTEIN_KINASE_ATP"/>
    <property type="match status" value="1"/>
</dbReference>
<dbReference type="CDD" id="cd06624">
    <property type="entry name" value="STKc_ASK"/>
    <property type="match status" value="1"/>
</dbReference>
<dbReference type="FunFam" id="1.10.510.10:FF:000054">
    <property type="entry name" value="Mitogen-activated protein kinase kinase kinase 5"/>
    <property type="match status" value="1"/>
</dbReference>
<comment type="similarity">
    <text evidence="2">Belongs to the protein kinase superfamily. STE Ser/Thr protein kinase family. MAP kinase kinase kinase subfamily.</text>
</comment>
<evidence type="ECO:0000256" key="3">
    <source>
        <dbReference type="ARBA" id="ARBA00012406"/>
    </source>
</evidence>
<evidence type="ECO:0000256" key="2">
    <source>
        <dbReference type="ARBA" id="ARBA00006529"/>
    </source>
</evidence>
<keyword evidence="9 14" id="KW-0067">ATP-binding</keyword>
<evidence type="ECO:0000256" key="10">
    <source>
        <dbReference type="ARBA" id="ARBA00022842"/>
    </source>
</evidence>
<dbReference type="SUPFAM" id="SSF47769">
    <property type="entry name" value="SAM/Pointed domain"/>
    <property type="match status" value="1"/>
</dbReference>
<dbReference type="GO" id="GO:0005524">
    <property type="term" value="F:ATP binding"/>
    <property type="evidence" value="ECO:0007669"/>
    <property type="project" value="UniProtKB-UniRule"/>
</dbReference>
<keyword evidence="6" id="KW-0479">Metal-binding</keyword>
<gene>
    <name evidence="17" type="primary">MAP3K15</name>
</gene>
<dbReference type="Gene3D" id="3.30.200.20">
    <property type="entry name" value="Phosphorylase Kinase, domain 1"/>
    <property type="match status" value="1"/>
</dbReference>
<dbReference type="Pfam" id="PF13281">
    <property type="entry name" value="MAP3K_TRAF_bd"/>
    <property type="match status" value="1"/>
</dbReference>
<dbReference type="EMBL" id="MN211347">
    <property type="protein sequence ID" value="QMV48160.1"/>
    <property type="molecule type" value="mRNA"/>
</dbReference>
<feature type="region of interest" description="Disordered" evidence="15">
    <location>
        <begin position="1161"/>
        <end position="1184"/>
    </location>
</feature>
<sequence>MLAFGAGNNSSALEDSGEVRSVCESVCSDGSNATTTTVQGGSNVRPRMDIACVLDVTHPLNLSHRRRALDEVRNASELVNANLHHIHFEKLDFGETSVLDTFYNADVALVDLSLQVQQSSLLYHLGVRESFDMNKNVLLYNDNDADATLRLKISLPNFLFVSYKLTDAGTCVTTNPAAAKFKGEEAADPKQHLTLRLKNILQDVEVQTKAHLQEKFLSDLRKARETYNGAELASVLHAMRKRLDDPAVLSGDTILNMLISYREIQDYDAIVQVVDDLKTIMNRKNYVNMPVIRFLYAFAMNRRNKEGDRENALKVCVKALEKKENRFPDMLCLCGRIYKDKFVESQHSDTESLNNAIHWYRQGFEVQPNEYAGINLATLLVIAGNDFKNSQELQHIGMVLNHLIGKKGSLSSLKDYWDVATFFEISVLAQDYVKAIQAAECMFKLKPPNWYLKSTIGNIELIDRFRKKSEDFSPEQQVFQFWMEYFFEATSESSSDNSIRFPVLILETTKVFMPSYVNVNMGAEQKSVEILNLCIDSIRGECRQVHRWLFTADMIRSYSLYKRDERCLFLYVSENSDDFQMFLPSHECRQRLHDLLGELTADHEKVTDLDTSGMQDQLKFEYELDDINKRVVLGKGTYGIVYAARDLNTQVRIAVKEIPERNLGDVQPLHEEILLHSQLRHRNIVQYLGSISEDNYFKIFMEQVPGGSLSALLRSKWGPLKENEATIAYYTKQILEGLKYLHDQKIVHRDIKGDNVLVNTYSGVVKISDFGTSKRLAGLCPSTETFAGTLQYMAPEVIDKGQRGYGAPADIWSLGCTVVEMATGKPPFIELGSPQAAVFKVGYYKMHPEIPSEMTPKAKSFILRCFIPDPDQRATAAELLEDSFLCEKKKQTNRLGSSVDYSRSISVPSDKVKPVSHKKISEPCMAGNLPSSPEIEVKTIRSNPTITRTASSMLSPIRIYPPDLSNSSTMPNTPSTDEMDSNDTLLNRRSSSGGLLSPEVDMTNLPRSSIDVEDGFYLLKKDSQRRLTLSRVLEQDGEKICSKWMLSIEQDFGTTVLALHHLEILRCALKDYIMDQNRRVIEQAMTTLKEELDFDSNAINELHAAIYMFQEAVNAVLRMHSIKPHWMFALDNLVRNAVQAAITVLSPELGANLAGQEGRCRGGVEAEPASSGTEHATPSAVSTVNSTRELTLLRHDNHKLQQELVECYQQNQMLLKAMLEEQKSMRMLLKEMMIDKKNHRSPEPPEQEPCGELTSWLRERGVGADSIREICAQEYTLQDLLDHCSREDLAKLNLKGGVELRIWRAILEHRLNSPSNRRLRRTSSADTDMDSPMVVLECQRCHNSLPSTVTEESCSNNPTVVIRDQARVNGDEIEFYGENGIVNL</sequence>
<dbReference type="EC" id="2.7.11.25" evidence="3"/>
<dbReference type="InterPro" id="IPR046872">
    <property type="entry name" value="DRHyd-ASK"/>
</dbReference>
<dbReference type="InterPro" id="IPR008271">
    <property type="entry name" value="Ser/Thr_kinase_AS"/>
</dbReference>
<dbReference type="InterPro" id="IPR017441">
    <property type="entry name" value="Protein_kinase_ATP_BS"/>
</dbReference>
<keyword evidence="7 14" id="KW-0547">Nucleotide-binding</keyword>
<organism evidence="17">
    <name type="scientific">Plutella xylostella</name>
    <name type="common">Diamondback moth</name>
    <name type="synonym">Plutella maculipennis</name>
    <dbReference type="NCBI Taxonomy" id="51655"/>
    <lineage>
        <taxon>Eukaryota</taxon>
        <taxon>Metazoa</taxon>
        <taxon>Ecdysozoa</taxon>
        <taxon>Arthropoda</taxon>
        <taxon>Hexapoda</taxon>
        <taxon>Insecta</taxon>
        <taxon>Pterygota</taxon>
        <taxon>Neoptera</taxon>
        <taxon>Endopterygota</taxon>
        <taxon>Lepidoptera</taxon>
        <taxon>Glossata</taxon>
        <taxon>Ditrysia</taxon>
        <taxon>Yponomeutoidea</taxon>
        <taxon>Plutellidae</taxon>
        <taxon>Plutella</taxon>
    </lineage>
</organism>
<evidence type="ECO:0000256" key="8">
    <source>
        <dbReference type="ARBA" id="ARBA00022777"/>
    </source>
</evidence>
<dbReference type="Pfam" id="PF20302">
    <property type="entry name" value="HisK-N-like"/>
    <property type="match status" value="1"/>
</dbReference>
<dbReference type="GO" id="GO:0004709">
    <property type="term" value="F:MAP kinase kinase kinase activity"/>
    <property type="evidence" value="ECO:0007669"/>
    <property type="project" value="UniProtKB-EC"/>
</dbReference>
<evidence type="ECO:0000256" key="12">
    <source>
        <dbReference type="ARBA" id="ARBA00047559"/>
    </source>
</evidence>
<keyword evidence="11" id="KW-0175">Coiled coil</keyword>
<dbReference type="InterPro" id="IPR043969">
    <property type="entry name" value="MAP3K_PH"/>
</dbReference>
<dbReference type="InterPro" id="IPR013761">
    <property type="entry name" value="SAM/pointed_sf"/>
</dbReference>
<keyword evidence="8 17" id="KW-0418">Kinase</keyword>
<dbReference type="InterPro" id="IPR025136">
    <property type="entry name" value="MAP3K_TRAF-bd"/>
</dbReference>
<comment type="catalytic activity">
    <reaction evidence="12">
        <text>L-threonyl-[protein] + ATP = O-phospho-L-threonyl-[protein] + ADP + H(+)</text>
        <dbReference type="Rhea" id="RHEA:46608"/>
        <dbReference type="Rhea" id="RHEA-COMP:11060"/>
        <dbReference type="Rhea" id="RHEA-COMP:11605"/>
        <dbReference type="ChEBI" id="CHEBI:15378"/>
        <dbReference type="ChEBI" id="CHEBI:30013"/>
        <dbReference type="ChEBI" id="CHEBI:30616"/>
        <dbReference type="ChEBI" id="CHEBI:61977"/>
        <dbReference type="ChEBI" id="CHEBI:456216"/>
        <dbReference type="EC" id="2.7.11.25"/>
    </reaction>
</comment>
<evidence type="ECO:0000256" key="6">
    <source>
        <dbReference type="ARBA" id="ARBA00022723"/>
    </source>
</evidence>
<dbReference type="PANTHER" id="PTHR11584">
    <property type="entry name" value="SERINE/THREONINE PROTEIN KINASE"/>
    <property type="match status" value="1"/>
</dbReference>
<dbReference type="PANTHER" id="PTHR11584:SF394">
    <property type="entry name" value="APOPTOTIC SIGNAL-REGULATING KINASE 1, ISOFORM C"/>
    <property type="match status" value="1"/>
</dbReference>
<evidence type="ECO:0000256" key="4">
    <source>
        <dbReference type="ARBA" id="ARBA00022527"/>
    </source>
</evidence>
<evidence type="ECO:0000256" key="9">
    <source>
        <dbReference type="ARBA" id="ARBA00022840"/>
    </source>
</evidence>
<evidence type="ECO:0000256" key="5">
    <source>
        <dbReference type="ARBA" id="ARBA00022679"/>
    </source>
</evidence>
<dbReference type="GO" id="GO:0046872">
    <property type="term" value="F:metal ion binding"/>
    <property type="evidence" value="ECO:0007669"/>
    <property type="project" value="UniProtKB-KW"/>
</dbReference>
<evidence type="ECO:0000256" key="11">
    <source>
        <dbReference type="ARBA" id="ARBA00023054"/>
    </source>
</evidence>
<comment type="cofactor">
    <cofactor evidence="1">
        <name>Mg(2+)</name>
        <dbReference type="ChEBI" id="CHEBI:18420"/>
    </cofactor>
</comment>
<evidence type="ECO:0000256" key="14">
    <source>
        <dbReference type="PROSITE-ProRule" id="PRU10141"/>
    </source>
</evidence>
<dbReference type="InterPro" id="IPR011009">
    <property type="entry name" value="Kinase-like_dom_sf"/>
</dbReference>
<dbReference type="InterPro" id="IPR046873">
    <property type="entry name" value="HisK-N-like"/>
</dbReference>